<dbReference type="PANTHER" id="PTHR43434:SF1">
    <property type="entry name" value="PHOSPHOGLYCOLATE PHOSPHATASE"/>
    <property type="match status" value="1"/>
</dbReference>
<proteinExistence type="predicted"/>
<dbReference type="Proteomes" id="UP001387447">
    <property type="component" value="Unassembled WGS sequence"/>
</dbReference>
<dbReference type="RefSeq" id="WP_046320817.1">
    <property type="nucleotide sequence ID" value="NZ_JBBWYZ010000022.1"/>
</dbReference>
<dbReference type="EMBL" id="JBBWYZ010000022">
    <property type="protein sequence ID" value="MEK9514427.1"/>
    <property type="molecule type" value="Genomic_DNA"/>
</dbReference>
<dbReference type="Gene3D" id="3.40.50.1000">
    <property type="entry name" value="HAD superfamily/HAD-like"/>
    <property type="match status" value="1"/>
</dbReference>
<evidence type="ECO:0000313" key="2">
    <source>
        <dbReference type="Proteomes" id="UP001387447"/>
    </source>
</evidence>
<keyword evidence="2" id="KW-1185">Reference proteome</keyword>
<accession>A0ABU9ERD3</accession>
<dbReference type="SFLD" id="SFLDS00003">
    <property type="entry name" value="Haloacid_Dehalogenase"/>
    <property type="match status" value="1"/>
</dbReference>
<reference evidence="1 2" key="1">
    <citation type="journal article" date="2024" name="Front. Microbiol.">
        <title>Transcriptomic insights into the dominance of two phototrophs throughout the water column of a tropical hypersaline-alkaline crater lake (Dziani Dzaha, Mayotte).</title>
        <authorList>
            <person name="Duperron S."/>
            <person name="Halary S."/>
            <person name="Bouly J.-P."/>
            <person name="Roussel T."/>
            <person name="Hugoni M."/>
            <person name="Bruto M."/>
            <person name="Oger P."/>
            <person name="Duval C."/>
            <person name="Woo A."/>
            <person name="Jezequiel D."/>
            <person name="Ader M."/>
            <person name="Leboulanger C."/>
            <person name="Agogue H."/>
            <person name="Grossi V."/>
            <person name="Trousselier M."/>
            <person name="Bernard C."/>
        </authorList>
    </citation>
    <scope>NUCLEOTIDE SEQUENCE [LARGE SCALE GENOMIC DNA]</scope>
    <source>
        <strain evidence="1 2">PMC 851.14</strain>
    </source>
</reference>
<dbReference type="InterPro" id="IPR023214">
    <property type="entry name" value="HAD_sf"/>
</dbReference>
<dbReference type="InterPro" id="IPR023198">
    <property type="entry name" value="PGP-like_dom2"/>
</dbReference>
<dbReference type="SFLD" id="SFLDG01129">
    <property type="entry name" value="C1.5:_HAD__Beta-PGM__Phosphata"/>
    <property type="match status" value="1"/>
</dbReference>
<gene>
    <name evidence="1" type="ORF">AAEJ74_22895</name>
</gene>
<evidence type="ECO:0000313" key="1">
    <source>
        <dbReference type="EMBL" id="MEK9514427.1"/>
    </source>
</evidence>
<dbReference type="PANTHER" id="PTHR43434">
    <property type="entry name" value="PHOSPHOGLYCOLATE PHOSPHATASE"/>
    <property type="match status" value="1"/>
</dbReference>
<dbReference type="Gene3D" id="1.10.150.240">
    <property type="entry name" value="Putative phosphatase, domain 2"/>
    <property type="match status" value="1"/>
</dbReference>
<sequence length="213" mass="23571">MNREKGVFEQLKTVLFWDIDGTLLNTKGAGRAAMEAAIADLIGDRTDLSALNMAGLTDWDICSRILEKCNLEPTAENIEQLEKLYIKHLPEMLLRCRGYVLAGVREILENLQQRTDVLSLVLTGNMEAGGRAKLAHYGLDSYFPLGAFSRRSRERVEIAQRAMILAEQQLGKLTPDRLYVIGDTPHDVRCGQAIGARAIAIASGHHGAEELRA</sequence>
<protein>
    <submittedName>
        <fullName evidence="1">HAD hydrolase-like protein</fullName>
    </submittedName>
</protein>
<dbReference type="SUPFAM" id="SSF56784">
    <property type="entry name" value="HAD-like"/>
    <property type="match status" value="1"/>
</dbReference>
<name>A0ABU9ERD3_LIMFS</name>
<dbReference type="InterPro" id="IPR050155">
    <property type="entry name" value="HAD-like_hydrolase_sf"/>
</dbReference>
<comment type="caution">
    <text evidence="1">The sequence shown here is derived from an EMBL/GenBank/DDBJ whole genome shotgun (WGS) entry which is preliminary data.</text>
</comment>
<organism evidence="1 2">
    <name type="scientific">Limnospira fusiformis PMC 851.14</name>
    <dbReference type="NCBI Taxonomy" id="2219512"/>
    <lineage>
        <taxon>Bacteria</taxon>
        <taxon>Bacillati</taxon>
        <taxon>Cyanobacteriota</taxon>
        <taxon>Cyanophyceae</taxon>
        <taxon>Oscillatoriophycideae</taxon>
        <taxon>Oscillatoriales</taxon>
        <taxon>Sirenicapillariaceae</taxon>
        <taxon>Limnospira</taxon>
    </lineage>
</organism>
<dbReference type="InterPro" id="IPR041492">
    <property type="entry name" value="HAD_2"/>
</dbReference>
<dbReference type="PROSITE" id="PS01228">
    <property type="entry name" value="COF_1"/>
    <property type="match status" value="1"/>
</dbReference>
<dbReference type="InterPro" id="IPR036412">
    <property type="entry name" value="HAD-like_sf"/>
</dbReference>
<dbReference type="Pfam" id="PF13419">
    <property type="entry name" value="HAD_2"/>
    <property type="match status" value="1"/>
</dbReference>